<feature type="compositionally biased region" description="Polar residues" evidence="1">
    <location>
        <begin position="290"/>
        <end position="302"/>
    </location>
</feature>
<organism evidence="2 3">
    <name type="scientific">Tigriopus californicus</name>
    <name type="common">Marine copepod</name>
    <dbReference type="NCBI Taxonomy" id="6832"/>
    <lineage>
        <taxon>Eukaryota</taxon>
        <taxon>Metazoa</taxon>
        <taxon>Ecdysozoa</taxon>
        <taxon>Arthropoda</taxon>
        <taxon>Crustacea</taxon>
        <taxon>Multicrustacea</taxon>
        <taxon>Hexanauplia</taxon>
        <taxon>Copepoda</taxon>
        <taxon>Harpacticoida</taxon>
        <taxon>Harpacticidae</taxon>
        <taxon>Tigriopus</taxon>
    </lineage>
</organism>
<evidence type="ECO:0000313" key="2">
    <source>
        <dbReference type="EMBL" id="TRY77448.1"/>
    </source>
</evidence>
<feature type="compositionally biased region" description="Polar residues" evidence="1">
    <location>
        <begin position="25"/>
        <end position="56"/>
    </location>
</feature>
<dbReference type="EMBL" id="VCGU01000004">
    <property type="protein sequence ID" value="TRY77448.1"/>
    <property type="molecule type" value="Genomic_DNA"/>
</dbReference>
<evidence type="ECO:0000256" key="1">
    <source>
        <dbReference type="SAM" id="MobiDB-lite"/>
    </source>
</evidence>
<proteinExistence type="predicted"/>
<evidence type="ECO:0000313" key="3">
    <source>
        <dbReference type="Proteomes" id="UP000318571"/>
    </source>
</evidence>
<keyword evidence="3" id="KW-1185">Reference proteome</keyword>
<feature type="compositionally biased region" description="Polar residues" evidence="1">
    <location>
        <begin position="174"/>
        <end position="191"/>
    </location>
</feature>
<feature type="region of interest" description="Disordered" evidence="1">
    <location>
        <begin position="160"/>
        <end position="191"/>
    </location>
</feature>
<dbReference type="Proteomes" id="UP000318571">
    <property type="component" value="Chromosome 5"/>
</dbReference>
<reference evidence="2 3" key="1">
    <citation type="journal article" date="2018" name="Nat. Ecol. Evol.">
        <title>Genomic signatures of mitonuclear coevolution across populations of Tigriopus californicus.</title>
        <authorList>
            <person name="Barreto F.S."/>
            <person name="Watson E.T."/>
            <person name="Lima T.G."/>
            <person name="Willett C.S."/>
            <person name="Edmands S."/>
            <person name="Li W."/>
            <person name="Burton R.S."/>
        </authorList>
    </citation>
    <scope>NUCLEOTIDE SEQUENCE [LARGE SCALE GENOMIC DNA]</scope>
    <source>
        <strain evidence="2 3">San Diego</strain>
    </source>
</reference>
<sequence length="402" mass="44037">MEKKQSKPPKPFKILVNFFHRSKNRSSSAPSGVNRQSSKSDAAKQTNFTVVKTPSIATPGDELQFDTLSNGSGLLPPGLYTEVEALHLSRGDNPYIQKISSQDNLDEYLGSEIGSFARYASQSLVSGSHSLMSPEPPYSPTKSCDALTLSELHSHLVRSPPPVNWPTRELPLSPRSNGTFSPDSSDGLESSEYNGNANCYMRSQSEEHILSPCRDLLKAGLFSPVRGTTPELMTMSMGPETLACHFNSPKNPREAKIRRNYTCNLSTEDTLSPTRRGCEGGTTPSFSTYTMMSGGSSRQNAEQTRRGYGGRTLGGKRSTGDNFFSTWRSQRCRRSSDQHQDAKSMESLQVDFYRMGGGFSPGTRKSICSFGGGGMSPRNGPLTFTRFRSSGTKNDPDLLFIP</sequence>
<protein>
    <submittedName>
        <fullName evidence="2">Uncharacterized protein</fullName>
    </submittedName>
</protein>
<feature type="region of interest" description="Disordered" evidence="1">
    <location>
        <begin position="290"/>
        <end position="315"/>
    </location>
</feature>
<dbReference type="AlphaFoldDB" id="A0A553PID5"/>
<gene>
    <name evidence="2" type="ORF">TCAL_08016</name>
</gene>
<feature type="region of interest" description="Disordered" evidence="1">
    <location>
        <begin position="21"/>
        <end position="64"/>
    </location>
</feature>
<comment type="caution">
    <text evidence="2">The sequence shown here is derived from an EMBL/GenBank/DDBJ whole genome shotgun (WGS) entry which is preliminary data.</text>
</comment>
<accession>A0A553PID5</accession>
<dbReference type="OrthoDB" id="6381181at2759"/>
<name>A0A553PID5_TIGCA</name>